<proteinExistence type="predicted"/>
<keyword evidence="2" id="KW-1185">Reference proteome</keyword>
<organism evidence="1 2">
    <name type="scientific">Vallitalea pronyensis</name>
    <dbReference type="NCBI Taxonomy" id="1348613"/>
    <lineage>
        <taxon>Bacteria</taxon>
        <taxon>Bacillati</taxon>
        <taxon>Bacillota</taxon>
        <taxon>Clostridia</taxon>
        <taxon>Lachnospirales</taxon>
        <taxon>Vallitaleaceae</taxon>
        <taxon>Vallitalea</taxon>
    </lineage>
</organism>
<accession>A0A8J8SF17</accession>
<sequence>MMRFFEKLKYRYLQESYGRRNKKTQKQAFTRSLDEMESYLEQLLTKSKK</sequence>
<dbReference type="AlphaFoldDB" id="A0A8J8SF17"/>
<dbReference type="EMBL" id="CP058649">
    <property type="protein sequence ID" value="QUI21145.1"/>
    <property type="molecule type" value="Genomic_DNA"/>
</dbReference>
<evidence type="ECO:0000313" key="1">
    <source>
        <dbReference type="EMBL" id="QUI21145.1"/>
    </source>
</evidence>
<dbReference type="RefSeq" id="WP_212696607.1">
    <property type="nucleotide sequence ID" value="NZ_CP058649.1"/>
</dbReference>
<protein>
    <submittedName>
        <fullName evidence="1">Uncharacterized protein</fullName>
    </submittedName>
</protein>
<evidence type="ECO:0000313" key="2">
    <source>
        <dbReference type="Proteomes" id="UP000683246"/>
    </source>
</evidence>
<reference evidence="1" key="1">
    <citation type="submission" date="2020-07" db="EMBL/GenBank/DDBJ databases">
        <title>Vallitalea pronyensis genome.</title>
        <authorList>
            <person name="Postec A."/>
        </authorList>
    </citation>
    <scope>NUCLEOTIDE SEQUENCE</scope>
    <source>
        <strain evidence="1">FatNI3</strain>
    </source>
</reference>
<gene>
    <name evidence="1" type="ORF">HZI73_02060</name>
</gene>
<dbReference type="Proteomes" id="UP000683246">
    <property type="component" value="Chromosome"/>
</dbReference>
<dbReference type="KEGG" id="vpy:HZI73_02060"/>
<name>A0A8J8SF17_9FIRM</name>